<feature type="transmembrane region" description="Helical" evidence="1">
    <location>
        <begin position="57"/>
        <end position="74"/>
    </location>
</feature>
<protein>
    <submittedName>
        <fullName evidence="2">Uncharacterized protein</fullName>
    </submittedName>
</protein>
<proteinExistence type="predicted"/>
<keyword evidence="1" id="KW-0472">Membrane</keyword>
<keyword evidence="3" id="KW-1185">Reference proteome</keyword>
<dbReference type="EMBL" id="CP036164">
    <property type="protein sequence ID" value="QBF45635.1"/>
    <property type="molecule type" value="Genomic_DNA"/>
</dbReference>
<dbReference type="KEGG" id="jli:EXU32_04775"/>
<sequence length="117" mass="12632">MWAAGRVLVIVGTSGFVVLAVLLFAPAGEGDEVHVSLARNIAALIGLTLLTRRLPWGVWSVLPWLWVFAALLLGRDQRGQIEAWALPMAEPLHGWPTALALLLIGSLVHVVGELRRG</sequence>
<reference evidence="2 3" key="1">
    <citation type="submission" date="2019-02" db="EMBL/GenBank/DDBJ databases">
        <title>Genomic data mining of an Antarctic deep-sea actinobacterium, Janibacterlimosus P3-3-X1.</title>
        <authorList>
            <person name="Liao L."/>
            <person name="Chen B."/>
        </authorList>
    </citation>
    <scope>NUCLEOTIDE SEQUENCE [LARGE SCALE GENOMIC DNA]</scope>
    <source>
        <strain evidence="2 3">P3-3-X1</strain>
    </source>
</reference>
<accession>A0A4P6MUZ1</accession>
<keyword evidence="1" id="KW-1133">Transmembrane helix</keyword>
<dbReference type="AlphaFoldDB" id="A0A4P6MUZ1"/>
<dbReference type="Proteomes" id="UP000290408">
    <property type="component" value="Chromosome"/>
</dbReference>
<evidence type="ECO:0000313" key="2">
    <source>
        <dbReference type="EMBL" id="QBF45635.1"/>
    </source>
</evidence>
<gene>
    <name evidence="2" type="ORF">EXU32_04775</name>
</gene>
<feature type="transmembrane region" description="Helical" evidence="1">
    <location>
        <begin position="7"/>
        <end position="27"/>
    </location>
</feature>
<organism evidence="2 3">
    <name type="scientific">Janibacter limosus</name>
    <dbReference type="NCBI Taxonomy" id="53458"/>
    <lineage>
        <taxon>Bacteria</taxon>
        <taxon>Bacillati</taxon>
        <taxon>Actinomycetota</taxon>
        <taxon>Actinomycetes</taxon>
        <taxon>Micrococcales</taxon>
        <taxon>Intrasporangiaceae</taxon>
        <taxon>Janibacter</taxon>
    </lineage>
</organism>
<keyword evidence="1" id="KW-0812">Transmembrane</keyword>
<evidence type="ECO:0000313" key="3">
    <source>
        <dbReference type="Proteomes" id="UP000290408"/>
    </source>
</evidence>
<evidence type="ECO:0000256" key="1">
    <source>
        <dbReference type="SAM" id="Phobius"/>
    </source>
</evidence>
<name>A0A4P6MUZ1_9MICO</name>